<name>A0A1H2EL22_9PSED</name>
<reference evidence="3" key="1">
    <citation type="submission" date="2016-10" db="EMBL/GenBank/DDBJ databases">
        <authorList>
            <person name="Varghese N."/>
            <person name="Submissions S."/>
        </authorList>
    </citation>
    <scope>NUCLEOTIDE SEQUENCE [LARGE SCALE GENOMIC DNA]</scope>
    <source>
        <strain evidence="3">DSM 17875</strain>
    </source>
</reference>
<keyword evidence="3" id="KW-1185">Reference proteome</keyword>
<protein>
    <submittedName>
        <fullName evidence="2">EpsG family protein</fullName>
    </submittedName>
</protein>
<dbReference type="Proteomes" id="UP000243232">
    <property type="component" value="Chromosome I"/>
</dbReference>
<dbReference type="EMBL" id="LT629785">
    <property type="protein sequence ID" value="SDT95781.1"/>
    <property type="molecule type" value="Genomic_DNA"/>
</dbReference>
<feature type="transmembrane region" description="Helical" evidence="1">
    <location>
        <begin position="320"/>
        <end position="340"/>
    </location>
</feature>
<keyword evidence="1" id="KW-0812">Transmembrane</keyword>
<keyword evidence="1" id="KW-1133">Transmembrane helix</keyword>
<dbReference type="Pfam" id="PF14897">
    <property type="entry name" value="EpsG"/>
    <property type="match status" value="1"/>
</dbReference>
<dbReference type="AlphaFoldDB" id="A0A1H2EL22"/>
<keyword evidence="1" id="KW-0472">Membrane</keyword>
<accession>A0A1H2EL22</accession>
<dbReference type="STRING" id="364197.SAMN05216296_0881"/>
<feature type="transmembrane region" description="Helical" evidence="1">
    <location>
        <begin position="124"/>
        <end position="143"/>
    </location>
</feature>
<dbReference type="OrthoDB" id="5373240at2"/>
<organism evidence="2 3">
    <name type="scientific">Pseudomonas pohangensis</name>
    <dbReference type="NCBI Taxonomy" id="364197"/>
    <lineage>
        <taxon>Bacteria</taxon>
        <taxon>Pseudomonadati</taxon>
        <taxon>Pseudomonadota</taxon>
        <taxon>Gammaproteobacteria</taxon>
        <taxon>Pseudomonadales</taxon>
        <taxon>Pseudomonadaceae</taxon>
        <taxon>Pseudomonas</taxon>
    </lineage>
</organism>
<feature type="transmembrane region" description="Helical" evidence="1">
    <location>
        <begin position="289"/>
        <end position="308"/>
    </location>
</feature>
<proteinExistence type="predicted"/>
<evidence type="ECO:0000313" key="2">
    <source>
        <dbReference type="EMBL" id="SDT95781.1"/>
    </source>
</evidence>
<sequence>MTVYWLMFLLAVVTCVVSQRRAGIGSSTHVLKLGAAWWAVVLILTLLIGFRFKVGGDWGTYLGYVIRAGRSSFMHSLRGSDPGYQVLNWLSAQLGFGIWGVNVVCGLIFSIGLARFCRHLPRPWLALAVAMPYLVIVVAMGYTRQGVALGLAMLGLVALSGRQVRWFVVWVMLAVTFHKSAILLLPIAVLAHARNRYWTAVWVGVVSIVAYYLFLVDSVDSLYTNYVEAQYQSTGALIRLSMNALPAAILLVWRKRFNFPFDEANLWRWFAIISIVLLVLLRLTPASTAVDRVALYMLPLQLVIFAYLPDVIARNQQQRSLLVMGVLAYYAAVQFVWLNFADNSLYWLPYRFYLL</sequence>
<feature type="transmembrane region" description="Helical" evidence="1">
    <location>
        <begin position="236"/>
        <end position="253"/>
    </location>
</feature>
<dbReference type="RefSeq" id="WP_090193267.1">
    <property type="nucleotide sequence ID" value="NZ_LT629785.1"/>
</dbReference>
<feature type="transmembrane region" description="Helical" evidence="1">
    <location>
        <begin position="163"/>
        <end position="185"/>
    </location>
</feature>
<feature type="transmembrane region" description="Helical" evidence="1">
    <location>
        <begin position="97"/>
        <end position="117"/>
    </location>
</feature>
<feature type="transmembrane region" description="Helical" evidence="1">
    <location>
        <begin position="197"/>
        <end position="216"/>
    </location>
</feature>
<evidence type="ECO:0000313" key="3">
    <source>
        <dbReference type="Proteomes" id="UP000243232"/>
    </source>
</evidence>
<feature type="transmembrane region" description="Helical" evidence="1">
    <location>
        <begin position="265"/>
        <end position="283"/>
    </location>
</feature>
<dbReference type="InterPro" id="IPR049458">
    <property type="entry name" value="EpsG-like"/>
</dbReference>
<feature type="transmembrane region" description="Helical" evidence="1">
    <location>
        <begin position="35"/>
        <end position="52"/>
    </location>
</feature>
<gene>
    <name evidence="2" type="ORF">SAMN05216296_0881</name>
</gene>
<evidence type="ECO:0000256" key="1">
    <source>
        <dbReference type="SAM" id="Phobius"/>
    </source>
</evidence>